<evidence type="ECO:0000313" key="2">
    <source>
        <dbReference type="Proteomes" id="UP001190700"/>
    </source>
</evidence>
<dbReference type="Proteomes" id="UP001190700">
    <property type="component" value="Unassembled WGS sequence"/>
</dbReference>
<organism evidence="1 2">
    <name type="scientific">Cymbomonas tetramitiformis</name>
    <dbReference type="NCBI Taxonomy" id="36881"/>
    <lineage>
        <taxon>Eukaryota</taxon>
        <taxon>Viridiplantae</taxon>
        <taxon>Chlorophyta</taxon>
        <taxon>Pyramimonadophyceae</taxon>
        <taxon>Pyramimonadales</taxon>
        <taxon>Pyramimonadaceae</taxon>
        <taxon>Cymbomonas</taxon>
    </lineage>
</organism>
<reference evidence="1 2" key="1">
    <citation type="journal article" date="2015" name="Genome Biol. Evol.">
        <title>Comparative Genomics of a Bacterivorous Green Alga Reveals Evolutionary Causalities and Consequences of Phago-Mixotrophic Mode of Nutrition.</title>
        <authorList>
            <person name="Burns J.A."/>
            <person name="Paasch A."/>
            <person name="Narechania A."/>
            <person name="Kim E."/>
        </authorList>
    </citation>
    <scope>NUCLEOTIDE SEQUENCE [LARGE SCALE GENOMIC DNA]</scope>
    <source>
        <strain evidence="1 2">PLY_AMNH</strain>
    </source>
</reference>
<proteinExistence type="predicted"/>
<dbReference type="AlphaFoldDB" id="A0AAE0FL20"/>
<sequence>MSNLTVQAKRQTSKDPFGSISCLKQTLCFKPNVCASMRATKGTERAVVAAANTTGLSKTETPSGGAPQSYQANFDEGQEAYKNEDYVAAGHFFVQAIQGKSSAWDETTASDLTAGETMACLHNLACCHARLGQIDEGFKVLEAAFRWGLGNWQKGGVAEAQATYERLQTCDDFAPLREEEERPTETVSKMNTLSLFAKAGGDTRMPLLLLDN</sequence>
<evidence type="ECO:0000313" key="1">
    <source>
        <dbReference type="EMBL" id="KAK3261480.1"/>
    </source>
</evidence>
<dbReference type="SUPFAM" id="SSF48452">
    <property type="entry name" value="TPR-like"/>
    <property type="match status" value="1"/>
</dbReference>
<dbReference type="EMBL" id="LGRX02016859">
    <property type="protein sequence ID" value="KAK3261480.1"/>
    <property type="molecule type" value="Genomic_DNA"/>
</dbReference>
<gene>
    <name evidence="1" type="ORF">CYMTET_29610</name>
</gene>
<dbReference type="Gene3D" id="1.25.40.10">
    <property type="entry name" value="Tetratricopeptide repeat domain"/>
    <property type="match status" value="1"/>
</dbReference>
<comment type="caution">
    <text evidence="1">The sequence shown here is derived from an EMBL/GenBank/DDBJ whole genome shotgun (WGS) entry which is preliminary data.</text>
</comment>
<keyword evidence="2" id="KW-1185">Reference proteome</keyword>
<protein>
    <submittedName>
        <fullName evidence="1">Uncharacterized protein</fullName>
    </submittedName>
</protein>
<name>A0AAE0FL20_9CHLO</name>
<dbReference type="InterPro" id="IPR011990">
    <property type="entry name" value="TPR-like_helical_dom_sf"/>
</dbReference>
<accession>A0AAE0FL20</accession>